<feature type="region of interest" description="Disordered" evidence="1">
    <location>
        <begin position="211"/>
        <end position="250"/>
    </location>
</feature>
<dbReference type="AlphaFoldDB" id="A0A7S4UPW0"/>
<feature type="compositionally biased region" description="Basic residues" evidence="1">
    <location>
        <begin position="238"/>
        <end position="250"/>
    </location>
</feature>
<evidence type="ECO:0000256" key="1">
    <source>
        <dbReference type="SAM" id="MobiDB-lite"/>
    </source>
</evidence>
<dbReference type="EMBL" id="HBNR01007564">
    <property type="protein sequence ID" value="CAE4565345.1"/>
    <property type="molecule type" value="Transcribed_RNA"/>
</dbReference>
<sequence>MGAQCNVLDKGTCCGSLRLDETSGTPPWTISATVSSVPRGIRRSKMENKGSPRPFEARPLAAGDMADAKNGELPAAEGEGDAVKEPMPKKSAILKSAIAKVRNTLAASLEEQRDFRRFLKPHFRTPGEAFEAFADGSAYIDLEHFVRKAEDLHYSGNSEKLFHSLCDGQGRISRRAFQQSLKAACNEGTFTDVVKQAMEVQKAVKRVSVVEPELSERSARRMSDSPPRVSPPLSPTGRSRRSSRHRRASV</sequence>
<evidence type="ECO:0000313" key="2">
    <source>
        <dbReference type="EMBL" id="CAE4565345.1"/>
    </source>
</evidence>
<gene>
    <name evidence="2" type="ORF">AMON00008_LOCUS4964</name>
</gene>
<accession>A0A7S4UPW0</accession>
<organism evidence="2">
    <name type="scientific">Alexandrium monilatum</name>
    <dbReference type="NCBI Taxonomy" id="311494"/>
    <lineage>
        <taxon>Eukaryota</taxon>
        <taxon>Sar</taxon>
        <taxon>Alveolata</taxon>
        <taxon>Dinophyceae</taxon>
        <taxon>Gonyaulacales</taxon>
        <taxon>Pyrocystaceae</taxon>
        <taxon>Alexandrium</taxon>
    </lineage>
</organism>
<protein>
    <submittedName>
        <fullName evidence="2">Uncharacterized protein</fullName>
    </submittedName>
</protein>
<proteinExistence type="predicted"/>
<name>A0A7S4UPW0_9DINO</name>
<feature type="compositionally biased region" description="Basic and acidic residues" evidence="1">
    <location>
        <begin position="214"/>
        <end position="223"/>
    </location>
</feature>
<reference evidence="2" key="1">
    <citation type="submission" date="2021-01" db="EMBL/GenBank/DDBJ databases">
        <authorList>
            <person name="Corre E."/>
            <person name="Pelletier E."/>
            <person name="Niang G."/>
            <person name="Scheremetjew M."/>
            <person name="Finn R."/>
            <person name="Kale V."/>
            <person name="Holt S."/>
            <person name="Cochrane G."/>
            <person name="Meng A."/>
            <person name="Brown T."/>
            <person name="Cohen L."/>
        </authorList>
    </citation>
    <scope>NUCLEOTIDE SEQUENCE</scope>
    <source>
        <strain evidence="2">CCMP3105</strain>
    </source>
</reference>